<dbReference type="PANTHER" id="PTHR47926">
    <property type="entry name" value="PENTATRICOPEPTIDE REPEAT-CONTAINING PROTEIN"/>
    <property type="match status" value="1"/>
</dbReference>
<proteinExistence type="predicted"/>
<evidence type="ECO:0000256" key="1">
    <source>
        <dbReference type="ARBA" id="ARBA00022737"/>
    </source>
</evidence>
<dbReference type="eggNOG" id="KOG4197">
    <property type="taxonomic scope" value="Eukaryota"/>
</dbReference>
<evidence type="ECO:0000313" key="4">
    <source>
        <dbReference type="EnsemblPlants" id="LPERR03G35180.1"/>
    </source>
</evidence>
<accession>A0A0D9W1H6</accession>
<keyword evidence="5" id="KW-1185">Reference proteome</keyword>
<feature type="repeat" description="PPR" evidence="3">
    <location>
        <begin position="251"/>
        <end position="285"/>
    </location>
</feature>
<keyword evidence="2" id="KW-0809">Transit peptide</keyword>
<organism evidence="4 5">
    <name type="scientific">Leersia perrieri</name>
    <dbReference type="NCBI Taxonomy" id="77586"/>
    <lineage>
        <taxon>Eukaryota</taxon>
        <taxon>Viridiplantae</taxon>
        <taxon>Streptophyta</taxon>
        <taxon>Embryophyta</taxon>
        <taxon>Tracheophyta</taxon>
        <taxon>Spermatophyta</taxon>
        <taxon>Magnoliopsida</taxon>
        <taxon>Liliopsida</taxon>
        <taxon>Poales</taxon>
        <taxon>Poaceae</taxon>
        <taxon>BOP clade</taxon>
        <taxon>Oryzoideae</taxon>
        <taxon>Oryzeae</taxon>
        <taxon>Oryzinae</taxon>
        <taxon>Leersia</taxon>
    </lineage>
</organism>
<dbReference type="EnsemblPlants" id="LPERR03G35180.1">
    <property type="protein sequence ID" value="LPERR03G35180.1"/>
    <property type="gene ID" value="LPERR03G35180"/>
</dbReference>
<evidence type="ECO:0000256" key="3">
    <source>
        <dbReference type="PROSITE-ProRule" id="PRU00708"/>
    </source>
</evidence>
<dbReference type="InterPro" id="IPR002885">
    <property type="entry name" value="PPR_rpt"/>
</dbReference>
<dbReference type="Pfam" id="PF20431">
    <property type="entry name" value="E_motif"/>
    <property type="match status" value="1"/>
</dbReference>
<dbReference type="HOGENOM" id="CLU_002706_0_2_1"/>
<name>A0A0D9W1H6_9ORYZ</name>
<dbReference type="PROSITE" id="PS51375">
    <property type="entry name" value="PPR"/>
    <property type="match status" value="2"/>
</dbReference>
<reference evidence="4 5" key="1">
    <citation type="submission" date="2012-08" db="EMBL/GenBank/DDBJ databases">
        <title>Oryza genome evolution.</title>
        <authorList>
            <person name="Wing R.A."/>
        </authorList>
    </citation>
    <scope>NUCLEOTIDE SEQUENCE</scope>
</reference>
<dbReference type="Pfam" id="PF01535">
    <property type="entry name" value="PPR"/>
    <property type="match status" value="4"/>
</dbReference>
<dbReference type="Gramene" id="LPERR03G35180.1">
    <property type="protein sequence ID" value="LPERR03G35180.1"/>
    <property type="gene ID" value="LPERR03G35180"/>
</dbReference>
<dbReference type="PANTHER" id="PTHR47926:SF426">
    <property type="entry name" value="TETRATRICOPEPTIDE-LIKE HELICAL DOMAIN SUPERFAMILY, DYW DOMAIN-CONTAINING PROTEIN"/>
    <property type="match status" value="1"/>
</dbReference>
<dbReference type="InterPro" id="IPR011990">
    <property type="entry name" value="TPR-like_helical_dom_sf"/>
</dbReference>
<dbReference type="InterPro" id="IPR046960">
    <property type="entry name" value="PPR_At4g14850-like_plant"/>
</dbReference>
<dbReference type="GO" id="GO:0009451">
    <property type="term" value="P:RNA modification"/>
    <property type="evidence" value="ECO:0007669"/>
    <property type="project" value="InterPro"/>
</dbReference>
<protein>
    <recommendedName>
        <fullName evidence="6">Pentacotripeptide-repeat region of PRORP domain-containing protein</fullName>
    </recommendedName>
</protein>
<dbReference type="GO" id="GO:0003723">
    <property type="term" value="F:RNA binding"/>
    <property type="evidence" value="ECO:0007669"/>
    <property type="project" value="InterPro"/>
</dbReference>
<dbReference type="FunFam" id="1.25.40.10:FF:000090">
    <property type="entry name" value="Pentatricopeptide repeat-containing protein, chloroplastic"/>
    <property type="match status" value="1"/>
</dbReference>
<dbReference type="InterPro" id="IPR046848">
    <property type="entry name" value="E_motif"/>
</dbReference>
<reference evidence="4" key="3">
    <citation type="submission" date="2015-04" db="UniProtKB">
        <authorList>
            <consortium name="EnsemblPlants"/>
        </authorList>
    </citation>
    <scope>IDENTIFICATION</scope>
</reference>
<dbReference type="Gene3D" id="1.25.40.10">
    <property type="entry name" value="Tetratricopeptide repeat domain"/>
    <property type="match status" value="3"/>
</dbReference>
<keyword evidence="1" id="KW-0677">Repeat</keyword>
<evidence type="ECO:0000313" key="5">
    <source>
        <dbReference type="Proteomes" id="UP000032180"/>
    </source>
</evidence>
<evidence type="ECO:0008006" key="6">
    <source>
        <dbReference type="Google" id="ProtNLM"/>
    </source>
</evidence>
<feature type="repeat" description="PPR" evidence="3">
    <location>
        <begin position="147"/>
        <end position="184"/>
    </location>
</feature>
<dbReference type="Proteomes" id="UP000032180">
    <property type="component" value="Chromosome 3"/>
</dbReference>
<dbReference type="SUPFAM" id="SSF48452">
    <property type="entry name" value="TPR-like"/>
    <property type="match status" value="1"/>
</dbReference>
<reference evidence="5" key="2">
    <citation type="submission" date="2013-12" db="EMBL/GenBank/DDBJ databases">
        <authorList>
            <person name="Yu Y."/>
            <person name="Lee S."/>
            <person name="de Baynast K."/>
            <person name="Wissotski M."/>
            <person name="Liu L."/>
            <person name="Talag J."/>
            <person name="Goicoechea J."/>
            <person name="Angelova A."/>
            <person name="Jetty R."/>
            <person name="Kudrna D."/>
            <person name="Golser W."/>
            <person name="Rivera L."/>
            <person name="Zhang J."/>
            <person name="Wing R."/>
        </authorList>
    </citation>
    <scope>NUCLEOTIDE SEQUENCE</scope>
</reference>
<dbReference type="AlphaFoldDB" id="A0A0D9W1H6"/>
<dbReference type="STRING" id="77586.A0A0D9W1H6"/>
<evidence type="ECO:0000256" key="2">
    <source>
        <dbReference type="ARBA" id="ARBA00022946"/>
    </source>
</evidence>
<sequence>MASRHQRLASLMQELRSHVNAGRHRDALAFFSRMMASDPDLPPLSHPSFAFAFPLLLKSSSALRLPSSSSTIHAFAVKCGLLSSPFLASALVSSYGACASPALARHLFDELPHSNAVVSSAMISVHIRSGDLAAALRELDRMDVVPTASCFNSVIAAVAESGDHPARARAIELYRRMRGMGVRPSLVTLLALVPSCTALGALSSIKEVHGFAVRHGMFVDCHLVSSLIEAYGRCGSLMGARRVFDQVQERDVVVWSSMASAYAFHGHANVAMSLFSQMEMGNVRSDGIMFLGVLKACSHAGRADDALKYFDVLTKRFGVEACGEHYSCLVDVLGRAGRLHQAYHVIQTMPFKVTAKAWGALLAACRKYGEVGLAEVAGRALFEIEPDNAGNFVSLASIYSGLGMHDKAAQVRMEMEQRGVQILPGSSWMIHRKSRQAVRSASSTTSRHQQMHVGHSTSQYHGWFRLPGRARQSTSHHPLSVQGALQV</sequence>
<dbReference type="NCBIfam" id="TIGR00756">
    <property type="entry name" value="PPR"/>
    <property type="match status" value="1"/>
</dbReference>